<accession>A0A344THJ9</accession>
<organism evidence="2 3">
    <name type="scientific">Runella rosea</name>
    <dbReference type="NCBI Taxonomy" id="2259595"/>
    <lineage>
        <taxon>Bacteria</taxon>
        <taxon>Pseudomonadati</taxon>
        <taxon>Bacteroidota</taxon>
        <taxon>Cytophagia</taxon>
        <taxon>Cytophagales</taxon>
        <taxon>Spirosomataceae</taxon>
        <taxon>Runella</taxon>
    </lineage>
</organism>
<keyword evidence="3" id="KW-1185">Reference proteome</keyword>
<gene>
    <name evidence="2" type="ORF">DR864_10415</name>
</gene>
<dbReference type="EMBL" id="CP030850">
    <property type="protein sequence ID" value="AXE18120.1"/>
    <property type="molecule type" value="Genomic_DNA"/>
</dbReference>
<dbReference type="KEGG" id="run:DR864_10415"/>
<proteinExistence type="predicted"/>
<dbReference type="OrthoDB" id="1492551at2"/>
<dbReference type="RefSeq" id="WP_114066905.1">
    <property type="nucleotide sequence ID" value="NZ_CP030850.1"/>
</dbReference>
<keyword evidence="1" id="KW-0732">Signal</keyword>
<dbReference type="Proteomes" id="UP000251993">
    <property type="component" value="Chromosome"/>
</dbReference>
<dbReference type="AlphaFoldDB" id="A0A344THJ9"/>
<protein>
    <recommendedName>
        <fullName evidence="4">Adhesin domain-containing protein</fullName>
    </recommendedName>
</protein>
<evidence type="ECO:0000256" key="1">
    <source>
        <dbReference type="SAM" id="SignalP"/>
    </source>
</evidence>
<reference evidence="2 3" key="1">
    <citation type="submission" date="2018-07" db="EMBL/GenBank/DDBJ databases">
        <title>Genome sequencing of Runella.</title>
        <authorList>
            <person name="Baek M.-G."/>
            <person name="Yi H."/>
        </authorList>
    </citation>
    <scope>NUCLEOTIDE SEQUENCE [LARGE SCALE GENOMIC DNA]</scope>
    <source>
        <strain evidence="2 3">HYN0085</strain>
    </source>
</reference>
<evidence type="ECO:0000313" key="3">
    <source>
        <dbReference type="Proteomes" id="UP000251993"/>
    </source>
</evidence>
<feature type="signal peptide" evidence="1">
    <location>
        <begin position="1"/>
        <end position="25"/>
    </location>
</feature>
<feature type="chain" id="PRO_5016649446" description="Adhesin domain-containing protein" evidence="1">
    <location>
        <begin position="26"/>
        <end position="243"/>
    </location>
</feature>
<evidence type="ECO:0000313" key="2">
    <source>
        <dbReference type="EMBL" id="AXE18120.1"/>
    </source>
</evidence>
<name>A0A344THJ9_9BACT</name>
<sequence>MKFKQLLFSLILLYALLAPGSSLLAQTLQVVTKTVEKTFAADRYPKVRVWGERSDIEITPWNRNEIKAIVELTAKHPDRHTAEKDLETLHYTADNSGRTVSLHNFVVLTKNGAKPQSNLKARFTLFVPANCAVEIQNSFGKTTVKGLQTVMQLQTEFCTIELSDLRGNITARTQFGALKADNLSGTLSVVAERTDLLLQQIKGECRVRAQHGSLDIQTDKSQVKLDVETKNTELRNGTTVAKH</sequence>
<evidence type="ECO:0008006" key="4">
    <source>
        <dbReference type="Google" id="ProtNLM"/>
    </source>
</evidence>